<reference evidence="3 4" key="1">
    <citation type="submission" date="2020-02" db="EMBL/GenBank/DDBJ databases">
        <authorList>
            <person name="Ferguson B K."/>
        </authorList>
    </citation>
    <scope>NUCLEOTIDE SEQUENCE [LARGE SCALE GENOMIC DNA]</scope>
</reference>
<dbReference type="SUPFAM" id="SSF56574">
    <property type="entry name" value="Serpins"/>
    <property type="match status" value="1"/>
</dbReference>
<evidence type="ECO:0000313" key="4">
    <source>
        <dbReference type="Proteomes" id="UP000479000"/>
    </source>
</evidence>
<dbReference type="InterPro" id="IPR036186">
    <property type="entry name" value="Serpin_sf"/>
</dbReference>
<name>A0A6H5GSR2_9HEMI</name>
<sequence length="218" mass="24537">MLVFNALYFKGNWSTPFSPNSEKRPFKVSPTEEVMVDMIHAEDEFEVGRVPDLDAWAIDLPYQGDRYSLMILVPAADDGLDGLLKRLPGFSFYNVDKHLTKLRTKVCIPKLGFHTISKPKSSFIKSGINDLFNTDADLSGISGSKGLYLEELVQLVQFDINPTESSYNYLTTSQVSDLRVTGTNFSADQPFIFFLRDKVEDLNIVAGIVYNPNMPSEF</sequence>
<dbReference type="GO" id="GO:0004867">
    <property type="term" value="F:serine-type endopeptidase inhibitor activity"/>
    <property type="evidence" value="ECO:0007669"/>
    <property type="project" value="InterPro"/>
</dbReference>
<dbReference type="InterPro" id="IPR042185">
    <property type="entry name" value="Serpin_sf_2"/>
</dbReference>
<dbReference type="Pfam" id="PF00079">
    <property type="entry name" value="Serpin"/>
    <property type="match status" value="1"/>
</dbReference>
<feature type="domain" description="Serpin" evidence="2">
    <location>
        <begin position="1"/>
        <end position="212"/>
    </location>
</feature>
<evidence type="ECO:0000256" key="1">
    <source>
        <dbReference type="RuleBase" id="RU000411"/>
    </source>
</evidence>
<evidence type="ECO:0000259" key="2">
    <source>
        <dbReference type="SMART" id="SM00093"/>
    </source>
</evidence>
<dbReference type="Proteomes" id="UP000479000">
    <property type="component" value="Unassembled WGS sequence"/>
</dbReference>
<dbReference type="GO" id="GO:0005615">
    <property type="term" value="C:extracellular space"/>
    <property type="evidence" value="ECO:0007669"/>
    <property type="project" value="InterPro"/>
</dbReference>
<dbReference type="InterPro" id="IPR023796">
    <property type="entry name" value="Serpin_dom"/>
</dbReference>
<dbReference type="SMART" id="SM00093">
    <property type="entry name" value="SERPIN"/>
    <property type="match status" value="1"/>
</dbReference>
<organism evidence="3 4">
    <name type="scientific">Nesidiocoris tenuis</name>
    <dbReference type="NCBI Taxonomy" id="355587"/>
    <lineage>
        <taxon>Eukaryota</taxon>
        <taxon>Metazoa</taxon>
        <taxon>Ecdysozoa</taxon>
        <taxon>Arthropoda</taxon>
        <taxon>Hexapoda</taxon>
        <taxon>Insecta</taxon>
        <taxon>Pterygota</taxon>
        <taxon>Neoptera</taxon>
        <taxon>Paraneoptera</taxon>
        <taxon>Hemiptera</taxon>
        <taxon>Heteroptera</taxon>
        <taxon>Panheteroptera</taxon>
        <taxon>Cimicomorpha</taxon>
        <taxon>Miridae</taxon>
        <taxon>Dicyphina</taxon>
        <taxon>Nesidiocoris</taxon>
    </lineage>
</organism>
<gene>
    <name evidence="3" type="ORF">NTEN_LOCUS12714</name>
</gene>
<dbReference type="InterPro" id="IPR000215">
    <property type="entry name" value="Serpin_fam"/>
</dbReference>
<dbReference type="PANTHER" id="PTHR11461:SF292">
    <property type="entry name" value="SERPIN 100A"/>
    <property type="match status" value="1"/>
</dbReference>
<dbReference type="PANTHER" id="PTHR11461">
    <property type="entry name" value="SERINE PROTEASE INHIBITOR, SERPIN"/>
    <property type="match status" value="1"/>
</dbReference>
<proteinExistence type="inferred from homology"/>
<protein>
    <recommendedName>
        <fullName evidence="2">Serpin domain-containing protein</fullName>
    </recommendedName>
</protein>
<dbReference type="OrthoDB" id="10063692at2759"/>
<dbReference type="Gene3D" id="2.30.39.10">
    <property type="entry name" value="Alpha-1-antitrypsin, domain 1"/>
    <property type="match status" value="2"/>
</dbReference>
<dbReference type="PROSITE" id="PS00284">
    <property type="entry name" value="SERPIN"/>
    <property type="match status" value="1"/>
</dbReference>
<evidence type="ECO:0000313" key="3">
    <source>
        <dbReference type="EMBL" id="CAB0007433.1"/>
    </source>
</evidence>
<dbReference type="EMBL" id="CADCXU010019070">
    <property type="protein sequence ID" value="CAB0007433.1"/>
    <property type="molecule type" value="Genomic_DNA"/>
</dbReference>
<dbReference type="InterPro" id="IPR023795">
    <property type="entry name" value="Serpin_CS"/>
</dbReference>
<dbReference type="AlphaFoldDB" id="A0A6H5GSR2"/>
<accession>A0A6H5GSR2</accession>
<keyword evidence="4" id="KW-1185">Reference proteome</keyword>
<comment type="similarity">
    <text evidence="1">Belongs to the serpin family.</text>
</comment>